<protein>
    <submittedName>
        <fullName evidence="1">Alpha/beta hydrolase</fullName>
    </submittedName>
</protein>
<proteinExistence type="predicted"/>
<keyword evidence="2" id="KW-1185">Reference proteome</keyword>
<dbReference type="SUPFAM" id="SSF53474">
    <property type="entry name" value="alpha/beta-Hydrolases"/>
    <property type="match status" value="1"/>
</dbReference>
<dbReference type="Gene3D" id="3.40.50.1820">
    <property type="entry name" value="alpha/beta hydrolase"/>
    <property type="match status" value="1"/>
</dbReference>
<dbReference type="EMBL" id="JBHULS010000001">
    <property type="protein sequence ID" value="MFD2550634.1"/>
    <property type="molecule type" value="Genomic_DNA"/>
</dbReference>
<gene>
    <name evidence="1" type="ORF">ACFSQP_02275</name>
</gene>
<dbReference type="GO" id="GO:0016787">
    <property type="term" value="F:hydrolase activity"/>
    <property type="evidence" value="ECO:0007669"/>
    <property type="project" value="UniProtKB-KW"/>
</dbReference>
<dbReference type="Proteomes" id="UP001597472">
    <property type="component" value="Unassembled WGS sequence"/>
</dbReference>
<organism evidence="1 2">
    <name type="scientific">Bizionia sediminis</name>
    <dbReference type="NCBI Taxonomy" id="1737064"/>
    <lineage>
        <taxon>Bacteria</taxon>
        <taxon>Pseudomonadati</taxon>
        <taxon>Bacteroidota</taxon>
        <taxon>Flavobacteriia</taxon>
        <taxon>Flavobacteriales</taxon>
        <taxon>Flavobacteriaceae</taxon>
        <taxon>Bizionia</taxon>
    </lineage>
</organism>
<keyword evidence="1" id="KW-0378">Hydrolase</keyword>
<evidence type="ECO:0000313" key="2">
    <source>
        <dbReference type="Proteomes" id="UP001597472"/>
    </source>
</evidence>
<evidence type="ECO:0000313" key="1">
    <source>
        <dbReference type="EMBL" id="MFD2550634.1"/>
    </source>
</evidence>
<dbReference type="RefSeq" id="WP_376891449.1">
    <property type="nucleotide sequence ID" value="NZ_JBHULS010000001.1"/>
</dbReference>
<accession>A0ABW5KPF0</accession>
<comment type="caution">
    <text evidence="1">The sequence shown here is derived from an EMBL/GenBank/DDBJ whole genome shotgun (WGS) entry which is preliminary data.</text>
</comment>
<name>A0ABW5KPF0_9FLAO</name>
<reference evidence="2" key="1">
    <citation type="journal article" date="2019" name="Int. J. Syst. Evol. Microbiol.">
        <title>The Global Catalogue of Microorganisms (GCM) 10K type strain sequencing project: providing services to taxonomists for standard genome sequencing and annotation.</title>
        <authorList>
            <consortium name="The Broad Institute Genomics Platform"/>
            <consortium name="The Broad Institute Genome Sequencing Center for Infectious Disease"/>
            <person name="Wu L."/>
            <person name="Ma J."/>
        </authorList>
    </citation>
    <scope>NUCLEOTIDE SEQUENCE [LARGE SCALE GENOMIC DNA]</scope>
    <source>
        <strain evidence="2">KCTC 42587</strain>
    </source>
</reference>
<dbReference type="InterPro" id="IPR029058">
    <property type="entry name" value="AB_hydrolase_fold"/>
</dbReference>
<sequence>MNQDIIHVYCMPGLAANPTIFEHIKLPKSQFKIHWLEWLIPNKTDTLSSYAKRLAASITEANVVLIGVSFGGVVVQEMSKFISVKRLIIISSLKTASEKPTSMKIMRATKAYAFLPTALVGKLDMLSKFAVNQKVAQRIELYKKYLSVTDKRYLKWAIKQMVCWQQETALPNLIHIHGTLDHIFPYERINGCITVENGTHIMILNKYRWFNKHLPQLILEGSIAGH</sequence>